<evidence type="ECO:0000259" key="2">
    <source>
        <dbReference type="Pfam" id="PF24656"/>
    </source>
</evidence>
<organism evidence="3 4">
    <name type="scientific">Cyclostephanos tholiformis</name>
    <dbReference type="NCBI Taxonomy" id="382380"/>
    <lineage>
        <taxon>Eukaryota</taxon>
        <taxon>Sar</taxon>
        <taxon>Stramenopiles</taxon>
        <taxon>Ochrophyta</taxon>
        <taxon>Bacillariophyta</taxon>
        <taxon>Coscinodiscophyceae</taxon>
        <taxon>Thalassiosirophycidae</taxon>
        <taxon>Stephanodiscales</taxon>
        <taxon>Stephanodiscaceae</taxon>
        <taxon>Cyclostephanos</taxon>
    </lineage>
</organism>
<dbReference type="EMBL" id="JALLPB020000186">
    <property type="protein sequence ID" value="KAL3815711.1"/>
    <property type="molecule type" value="Genomic_DNA"/>
</dbReference>
<dbReference type="PANTHER" id="PTHR20837">
    <property type="entry name" value="CENTROSOMAL PROTEIN-RELATED"/>
    <property type="match status" value="1"/>
</dbReference>
<sequence>MAPCTKNDEREEPCQFEEDGLVVNTANTPFVAKSRNLLRLEERIRRESSLEMKVPILHAEHYGEVCPNDDESEVNDAATQGIEPITAKIDESYWLNPGQDLVGPEKRGGIVRREVNLTVDVGQIKIRQHPEFSAQEKALARVSCLYDQYRTQIEANLFHYLVSRVTEICRKLLTINSNRSTEVKTSSDLRSMINPLLNDLKSSAAYLVTVSESIKSMVVQMKLSWTEFLFTKENDSSCRHADVELKTSPLSSSAKLGDALKELGDVIKSIQPVLSRFRQDELARSSLNAFQSIQEVETAVSNLTHIFEVIEFVQVSHTTERVKSRRRKAERYYARLLVNGHVVGDTKIERVDWASFSVKLGHRFNCKMIQKPTCTSVQIWKSSIGFLPDVLISSIAFLPELVCTQQDQLGSSQITATENWLQFSSNGSDVKGAIQLASRLVERTLKCSGHGIHMVKMPMHPKKLIGPLISDIDTYTRTTSAVKPQNRCCPDRQCMMEFRHTSGTLFTSKTLLEEPLRHALIKKRQRNPTSVPSHIPITELEVQNNDTYHDLIKSDAVGNEGIIISDAFNERPHINKQNFMDILNGINEFHRHSSRRMHHFSEVIQDVALFRFATFECMIPSLPRKRRLFPKTVQRLPVIRPTHDSSLLLTLVGGHNVPMKVNEILGLKVKAGQEDSKLKNHENLLLSMGEEEICQGVMCKIKFRGKNYRTKSISSASLSPQWKETITIPLCEIVEGSSPISLHDEVLDIYLFDRVTVDSSHMGGFYEDEETKSTEYRYLAHVSVSLNNILHHGTINGIVHCYSPEYIVGYVRVKSKTDDKGTPPQLGVDSAQKRHNTMLHIHATSDPLTIVPPSGRLDFQSAEPGSILSRVEQWSQSHLASFDSVLWPDSRGHSFLASRFLSAQAPPPGFSSLTSCAQYVSLIPSFPQCKLLKGRDENMTLTSQQFLNILAGTRRDHAVLLTNFFIYLSSSNSDFAADVFLAVGLSISEGTTSWVIRRCSKSQEVVFWDAMAGCAYSQDDENCPLQKIFYLVSTDNVHANLQPDKYPPMLDFDVSNRRMWAPLHGGKSKIALMNVQNTKLYYSSPDNNFARKLQSEVCESVQNAIRGWRQVPTSFRPDISVKIGDILIKLEQAKLDGNSSNSEVVLPESITRARVVFGFALHTPFAGVESLMERIKTTDIHRSRNPCTEYAVAARAFAYPGGLISLWVFVCRIVET</sequence>
<dbReference type="Pfam" id="PF24656">
    <property type="entry name" value="CEPT76_peptidase"/>
    <property type="match status" value="1"/>
</dbReference>
<protein>
    <recommendedName>
        <fullName evidence="5">C2 domain-containing protein</fullName>
    </recommendedName>
</protein>
<evidence type="ECO:0000259" key="1">
    <source>
        <dbReference type="Pfam" id="PF15625"/>
    </source>
</evidence>
<comment type="caution">
    <text evidence="3">The sequence shown here is derived from an EMBL/GenBank/DDBJ whole genome shotgun (WGS) entry which is preliminary data.</text>
</comment>
<accession>A0ABD3RUB5</accession>
<dbReference type="PANTHER" id="PTHR20837:SF0">
    <property type="entry name" value="COILED-COIL AND C2 DOMAIN-CONTAINING PROTEIN 2A"/>
    <property type="match status" value="1"/>
</dbReference>
<dbReference type="Proteomes" id="UP001530377">
    <property type="component" value="Unassembled WGS sequence"/>
</dbReference>
<dbReference type="InterPro" id="IPR035892">
    <property type="entry name" value="C2_domain_sf"/>
</dbReference>
<dbReference type="InterPro" id="IPR052434">
    <property type="entry name" value="Tectonic-like_complex_comp"/>
</dbReference>
<dbReference type="InterPro" id="IPR028928">
    <property type="entry name" value="CC2D2AN-C2"/>
</dbReference>
<dbReference type="InterPro" id="IPR056290">
    <property type="entry name" value="CEPT76/DRC7_peptidase-like_dom"/>
</dbReference>
<gene>
    <name evidence="3" type="ORF">ACHAXA_004891</name>
</gene>
<dbReference type="AlphaFoldDB" id="A0ABD3RUB5"/>
<keyword evidence="4" id="KW-1185">Reference proteome</keyword>
<dbReference type="SUPFAM" id="SSF49562">
    <property type="entry name" value="C2 domain (Calcium/lipid-binding domain, CaLB)"/>
    <property type="match status" value="1"/>
</dbReference>
<proteinExistence type="predicted"/>
<dbReference type="Pfam" id="PF15625">
    <property type="entry name" value="CC2D2AN-C2"/>
    <property type="match status" value="1"/>
</dbReference>
<evidence type="ECO:0008006" key="5">
    <source>
        <dbReference type="Google" id="ProtNLM"/>
    </source>
</evidence>
<evidence type="ECO:0000313" key="4">
    <source>
        <dbReference type="Proteomes" id="UP001530377"/>
    </source>
</evidence>
<evidence type="ECO:0000313" key="3">
    <source>
        <dbReference type="EMBL" id="KAL3815711.1"/>
    </source>
</evidence>
<feature type="domain" description="CC2D2A N-terminal C2" evidence="1">
    <location>
        <begin position="316"/>
        <end position="426"/>
    </location>
</feature>
<dbReference type="Gene3D" id="2.60.40.150">
    <property type="entry name" value="C2 domain"/>
    <property type="match status" value="1"/>
</dbReference>
<name>A0ABD3RUB5_9STRA</name>
<feature type="domain" description="CEP76/DRC7 peptidase-like" evidence="2">
    <location>
        <begin position="941"/>
        <end position="1063"/>
    </location>
</feature>
<reference evidence="3 4" key="1">
    <citation type="submission" date="2024-10" db="EMBL/GenBank/DDBJ databases">
        <title>Updated reference genomes for cyclostephanoid diatoms.</title>
        <authorList>
            <person name="Roberts W.R."/>
            <person name="Alverson A.J."/>
        </authorList>
    </citation>
    <scope>NUCLEOTIDE SEQUENCE [LARGE SCALE GENOMIC DNA]</scope>
    <source>
        <strain evidence="3 4">AJA228-03</strain>
    </source>
</reference>